<feature type="region of interest" description="Disordered" evidence="1">
    <location>
        <begin position="119"/>
        <end position="149"/>
    </location>
</feature>
<reference evidence="2 3" key="1">
    <citation type="submission" date="2021-07" db="EMBL/GenBank/DDBJ databases">
        <title>Paenibacillus radiodurans sp. nov., isolated from the southeastern edge of Tengger Desert.</title>
        <authorList>
            <person name="Zhang G."/>
        </authorList>
    </citation>
    <scope>NUCLEOTIDE SEQUENCE [LARGE SCALE GENOMIC DNA]</scope>
    <source>
        <strain evidence="2 3">CCM 7311</strain>
    </source>
</reference>
<evidence type="ECO:0000256" key="1">
    <source>
        <dbReference type="SAM" id="MobiDB-lite"/>
    </source>
</evidence>
<dbReference type="Proteomes" id="UP001519887">
    <property type="component" value="Unassembled WGS sequence"/>
</dbReference>
<evidence type="ECO:0000313" key="3">
    <source>
        <dbReference type="Proteomes" id="UP001519887"/>
    </source>
</evidence>
<organism evidence="2 3">
    <name type="scientific">Paenibacillus sepulcri</name>
    <dbReference type="NCBI Taxonomy" id="359917"/>
    <lineage>
        <taxon>Bacteria</taxon>
        <taxon>Bacillati</taxon>
        <taxon>Bacillota</taxon>
        <taxon>Bacilli</taxon>
        <taxon>Bacillales</taxon>
        <taxon>Paenibacillaceae</taxon>
        <taxon>Paenibacillus</taxon>
    </lineage>
</organism>
<accession>A0ABS7CLP2</accession>
<feature type="non-terminal residue" evidence="2">
    <location>
        <position position="1"/>
    </location>
</feature>
<dbReference type="EMBL" id="JAHZIK010003312">
    <property type="protein sequence ID" value="MBW7461826.1"/>
    <property type="molecule type" value="Genomic_DNA"/>
</dbReference>
<gene>
    <name evidence="2" type="ORF">K0U00_48030</name>
</gene>
<comment type="caution">
    <text evidence="2">The sequence shown here is derived from an EMBL/GenBank/DDBJ whole genome shotgun (WGS) entry which is preliminary data.</text>
</comment>
<keyword evidence="3" id="KW-1185">Reference proteome</keyword>
<protein>
    <submittedName>
        <fullName evidence="2">Uncharacterized protein</fullName>
    </submittedName>
</protein>
<name>A0ABS7CLP2_9BACL</name>
<sequence>SEESAAGRLAELRQQLEAQGDYGTDRRWLSQIVEELVGSHVDVASSWKETAAEAGESALVMKAADEEDWLVSIGLKQDNMPFRTALQLLEPDDTAGWRLRPAVQGRSEGSSWMTLERIMPEERQQASSHEAQAAEGSGGLDRQPLRFAL</sequence>
<evidence type="ECO:0000313" key="2">
    <source>
        <dbReference type="EMBL" id="MBW7461826.1"/>
    </source>
</evidence>
<feature type="compositionally biased region" description="Low complexity" evidence="1">
    <location>
        <begin position="125"/>
        <end position="135"/>
    </location>
</feature>
<proteinExistence type="predicted"/>
<feature type="non-terminal residue" evidence="2">
    <location>
        <position position="149"/>
    </location>
</feature>